<keyword evidence="2" id="KW-0808">Transferase</keyword>
<dbReference type="PANTHER" id="PTHR24345:SF0">
    <property type="entry name" value="CELL CYCLE SERINE_THREONINE-PROTEIN KINASE CDC5_MSD2"/>
    <property type="match status" value="1"/>
</dbReference>
<keyword evidence="8" id="KW-1185">Reference proteome</keyword>
<dbReference type="PROSITE" id="PS50011">
    <property type="entry name" value="PROTEIN_KINASE_DOM"/>
    <property type="match status" value="1"/>
</dbReference>
<evidence type="ECO:0000256" key="4">
    <source>
        <dbReference type="ARBA" id="ARBA00022777"/>
    </source>
</evidence>
<evidence type="ECO:0000259" key="6">
    <source>
        <dbReference type="PROSITE" id="PS50011"/>
    </source>
</evidence>
<keyword evidence="1" id="KW-0723">Serine/threonine-protein kinase</keyword>
<dbReference type="EMBL" id="JAAAIN010005282">
    <property type="protein sequence ID" value="KAG0275279.1"/>
    <property type="molecule type" value="Genomic_DNA"/>
</dbReference>
<feature type="non-terminal residue" evidence="7">
    <location>
        <position position="1"/>
    </location>
</feature>
<dbReference type="PANTHER" id="PTHR24345">
    <property type="entry name" value="SERINE/THREONINE-PROTEIN KINASE PLK"/>
    <property type="match status" value="1"/>
</dbReference>
<dbReference type="Proteomes" id="UP000823405">
    <property type="component" value="Unassembled WGS sequence"/>
</dbReference>
<evidence type="ECO:0000256" key="5">
    <source>
        <dbReference type="ARBA" id="ARBA00022840"/>
    </source>
</evidence>
<protein>
    <submittedName>
        <fullName evidence="7">Polo-like kinase 3</fullName>
    </submittedName>
</protein>
<evidence type="ECO:0000256" key="1">
    <source>
        <dbReference type="ARBA" id="ARBA00022527"/>
    </source>
</evidence>
<keyword evidence="5" id="KW-0067">ATP-binding</keyword>
<organism evidence="7 8">
    <name type="scientific">Linnemannia gamsii</name>
    <dbReference type="NCBI Taxonomy" id="64522"/>
    <lineage>
        <taxon>Eukaryota</taxon>
        <taxon>Fungi</taxon>
        <taxon>Fungi incertae sedis</taxon>
        <taxon>Mucoromycota</taxon>
        <taxon>Mortierellomycotina</taxon>
        <taxon>Mortierellomycetes</taxon>
        <taxon>Mortierellales</taxon>
        <taxon>Mortierellaceae</taxon>
        <taxon>Linnemannia</taxon>
    </lineage>
</organism>
<dbReference type="Pfam" id="PF00069">
    <property type="entry name" value="Pkinase"/>
    <property type="match status" value="1"/>
</dbReference>
<keyword evidence="4 7" id="KW-0418">Kinase</keyword>
<dbReference type="InterPro" id="IPR000719">
    <property type="entry name" value="Prot_kinase_dom"/>
</dbReference>
<proteinExistence type="predicted"/>
<dbReference type="GO" id="GO:0004674">
    <property type="term" value="F:protein serine/threonine kinase activity"/>
    <property type="evidence" value="ECO:0007669"/>
    <property type="project" value="UniProtKB-KW"/>
</dbReference>
<dbReference type="SMART" id="SM00220">
    <property type="entry name" value="S_TKc"/>
    <property type="match status" value="1"/>
</dbReference>
<feature type="non-terminal residue" evidence="7">
    <location>
        <position position="111"/>
    </location>
</feature>
<keyword evidence="3" id="KW-0547">Nucleotide-binding</keyword>
<sequence>IQREVDMLKAAGEHGNLVKCFGTVNDDDGPCILYELCMPENLWHLLRNRGAIIKEETRFFISKIADGLTHLHGRGLIHCDLKPENVLQAPGMKVRIGDLGLAERYDPNSQR</sequence>
<dbReference type="SUPFAM" id="SSF56112">
    <property type="entry name" value="Protein kinase-like (PK-like)"/>
    <property type="match status" value="1"/>
</dbReference>
<accession>A0A9P6UDM6</accession>
<evidence type="ECO:0000256" key="3">
    <source>
        <dbReference type="ARBA" id="ARBA00022741"/>
    </source>
</evidence>
<evidence type="ECO:0000313" key="7">
    <source>
        <dbReference type="EMBL" id="KAG0275279.1"/>
    </source>
</evidence>
<comment type="caution">
    <text evidence="7">The sequence shown here is derived from an EMBL/GenBank/DDBJ whole genome shotgun (WGS) entry which is preliminary data.</text>
</comment>
<dbReference type="AlphaFoldDB" id="A0A9P6UDM6"/>
<dbReference type="OrthoDB" id="408964at2759"/>
<name>A0A9P6UDM6_9FUNG</name>
<feature type="domain" description="Protein kinase" evidence="6">
    <location>
        <begin position="1"/>
        <end position="111"/>
    </location>
</feature>
<gene>
    <name evidence="7" type="primary">PLK3</name>
    <name evidence="7" type="ORF">BGZ97_010335</name>
</gene>
<dbReference type="GO" id="GO:0005634">
    <property type="term" value="C:nucleus"/>
    <property type="evidence" value="ECO:0007669"/>
    <property type="project" value="TreeGrafter"/>
</dbReference>
<evidence type="ECO:0000313" key="8">
    <source>
        <dbReference type="Proteomes" id="UP000823405"/>
    </source>
</evidence>
<dbReference type="InterPro" id="IPR011009">
    <property type="entry name" value="Kinase-like_dom_sf"/>
</dbReference>
<reference evidence="7" key="1">
    <citation type="journal article" date="2020" name="Fungal Divers.">
        <title>Resolving the Mortierellaceae phylogeny through synthesis of multi-gene phylogenetics and phylogenomics.</title>
        <authorList>
            <person name="Vandepol N."/>
            <person name="Liber J."/>
            <person name="Desiro A."/>
            <person name="Na H."/>
            <person name="Kennedy M."/>
            <person name="Barry K."/>
            <person name="Grigoriev I.V."/>
            <person name="Miller A.N."/>
            <person name="O'Donnell K."/>
            <person name="Stajich J.E."/>
            <person name="Bonito G."/>
        </authorList>
    </citation>
    <scope>NUCLEOTIDE SEQUENCE</scope>
    <source>
        <strain evidence="7">NVP60</strain>
    </source>
</reference>
<dbReference type="Gene3D" id="1.10.510.10">
    <property type="entry name" value="Transferase(Phosphotransferase) domain 1"/>
    <property type="match status" value="1"/>
</dbReference>
<evidence type="ECO:0000256" key="2">
    <source>
        <dbReference type="ARBA" id="ARBA00022679"/>
    </source>
</evidence>
<dbReference type="GO" id="GO:0005524">
    <property type="term" value="F:ATP binding"/>
    <property type="evidence" value="ECO:0007669"/>
    <property type="project" value="UniProtKB-KW"/>
</dbReference>